<dbReference type="GO" id="GO:0046872">
    <property type="term" value="F:metal ion binding"/>
    <property type="evidence" value="ECO:0007669"/>
    <property type="project" value="UniProtKB-KW"/>
</dbReference>
<protein>
    <recommendedName>
        <fullName evidence="9">Ribonuclease 3</fullName>
        <ecNumber evidence="9">3.1.26.3</ecNumber>
    </recommendedName>
    <alternativeName>
        <fullName evidence="9">Ribonuclease III</fullName>
        <shortName evidence="9">RNase III</shortName>
    </alternativeName>
</protein>
<feature type="binding site" evidence="9">
    <location>
        <position position="154"/>
    </location>
    <ligand>
        <name>Mg(2+)</name>
        <dbReference type="ChEBI" id="CHEBI:18420"/>
    </ligand>
</feature>
<evidence type="ECO:0000256" key="6">
    <source>
        <dbReference type="ARBA" id="ARBA00022759"/>
    </source>
</evidence>
<evidence type="ECO:0000256" key="8">
    <source>
        <dbReference type="ARBA" id="ARBA00022884"/>
    </source>
</evidence>
<dbReference type="STRING" id="290315.Clim_0164"/>
<evidence type="ECO:0000256" key="2">
    <source>
        <dbReference type="ARBA" id="ARBA00010183"/>
    </source>
</evidence>
<keyword evidence="5 9" id="KW-0540">Nuclease</keyword>
<dbReference type="PROSITE" id="PS00517">
    <property type="entry name" value="RNASE_3_1"/>
    <property type="match status" value="1"/>
</dbReference>
<comment type="subcellular location">
    <subcellularLocation>
        <location evidence="9">Cytoplasm</location>
    </subcellularLocation>
</comment>
<dbReference type="InterPro" id="IPR036389">
    <property type="entry name" value="RNase_III_sf"/>
</dbReference>
<dbReference type="Pfam" id="PF14622">
    <property type="entry name" value="Ribonucleas_3_3"/>
    <property type="match status" value="1"/>
</dbReference>
<dbReference type="SMART" id="SM00358">
    <property type="entry name" value="DSRM"/>
    <property type="match status" value="1"/>
</dbReference>
<feature type="domain" description="RNase III" evidence="11">
    <location>
        <begin position="51"/>
        <end position="168"/>
    </location>
</feature>
<dbReference type="OrthoDB" id="9805026at2"/>
<keyword evidence="6 9" id="KW-0255">Endonuclease</keyword>
<comment type="similarity">
    <text evidence="2">Belongs to the ribonuclease III family.</text>
</comment>
<sequence>MEQFWQKLTAFAFHRSQQFDKGEHAPRDGSDVTLPEPLQTFVAVVTGSAGNEPALYLTALTHRSVTHDASVPGTESNQRLEFLGDAVLDMVISEYLYRSFPNSAEGDLSSNRAKIVNRKSLAGFAQTMGLGNYLIIGESADCNKIRTSESALADAFESLTGAIYLDKGLDAVRAFVMKQVIEHVDFKTIVASEHNYKSRLIEYTQSHHIPPPVYTVIAQDGAEHEKVFTIEVSCAGCSCGRGSAPRKKDAEQLAAKEAVEMLLHAEQSALPEP</sequence>
<dbReference type="InterPro" id="IPR014720">
    <property type="entry name" value="dsRBD_dom"/>
</dbReference>
<dbReference type="Gene3D" id="3.30.160.20">
    <property type="match status" value="1"/>
</dbReference>
<dbReference type="GO" id="GO:0019843">
    <property type="term" value="F:rRNA binding"/>
    <property type="evidence" value="ECO:0007669"/>
    <property type="project" value="UniProtKB-KW"/>
</dbReference>
<dbReference type="GO" id="GO:0006397">
    <property type="term" value="P:mRNA processing"/>
    <property type="evidence" value="ECO:0007669"/>
    <property type="project" value="UniProtKB-UniRule"/>
</dbReference>
<keyword evidence="7 9" id="KW-0378">Hydrolase</keyword>
<feature type="binding site" evidence="9">
    <location>
        <position position="157"/>
    </location>
    <ligand>
        <name>Mg(2+)</name>
        <dbReference type="ChEBI" id="CHEBI:18420"/>
    </ligand>
</feature>
<dbReference type="EC" id="3.1.26.3" evidence="9"/>
<dbReference type="PANTHER" id="PTHR11207:SF0">
    <property type="entry name" value="RIBONUCLEASE 3"/>
    <property type="match status" value="1"/>
</dbReference>
<evidence type="ECO:0000256" key="1">
    <source>
        <dbReference type="ARBA" id="ARBA00000109"/>
    </source>
</evidence>
<keyword evidence="9" id="KW-0699">rRNA-binding</keyword>
<evidence type="ECO:0000256" key="5">
    <source>
        <dbReference type="ARBA" id="ARBA00022722"/>
    </source>
</evidence>
<keyword evidence="9" id="KW-0460">Magnesium</keyword>
<dbReference type="GO" id="GO:0003725">
    <property type="term" value="F:double-stranded RNA binding"/>
    <property type="evidence" value="ECO:0007669"/>
    <property type="project" value="TreeGrafter"/>
</dbReference>
<comment type="catalytic activity">
    <reaction evidence="1 9">
        <text>Endonucleolytic cleavage to 5'-phosphomonoester.</text>
        <dbReference type="EC" id="3.1.26.3"/>
    </reaction>
</comment>
<dbReference type="InterPro" id="IPR011907">
    <property type="entry name" value="RNase_III"/>
</dbReference>
<dbReference type="NCBIfam" id="TIGR02191">
    <property type="entry name" value="RNaseIII"/>
    <property type="match status" value="1"/>
</dbReference>
<evidence type="ECO:0000256" key="9">
    <source>
        <dbReference type="HAMAP-Rule" id="MF_00104"/>
    </source>
</evidence>
<dbReference type="eggNOG" id="COG0571">
    <property type="taxonomic scope" value="Bacteria"/>
</dbReference>
<keyword evidence="4 9" id="KW-0507">mRNA processing</keyword>
<dbReference type="EMBL" id="CP001097">
    <property type="protein sequence ID" value="ACD89263.1"/>
    <property type="molecule type" value="Genomic_DNA"/>
</dbReference>
<dbReference type="PROSITE" id="PS50142">
    <property type="entry name" value="RNASE_3_2"/>
    <property type="match status" value="1"/>
</dbReference>
<accession>B3EEC9</accession>
<dbReference type="HAMAP" id="MF_00104">
    <property type="entry name" value="RNase_III"/>
    <property type="match status" value="1"/>
</dbReference>
<feature type="active site" evidence="9">
    <location>
        <position position="157"/>
    </location>
</feature>
<dbReference type="FunFam" id="1.10.1520.10:FF:000001">
    <property type="entry name" value="Ribonuclease 3"/>
    <property type="match status" value="1"/>
</dbReference>
<proteinExistence type="inferred from homology"/>
<dbReference type="SMART" id="SM00535">
    <property type="entry name" value="RIBOc"/>
    <property type="match status" value="1"/>
</dbReference>
<comment type="function">
    <text evidence="9">Digests double-stranded RNA. Involved in the processing of primary rRNA transcript to yield the immediate precursors to the large and small rRNAs (23S and 16S). Processes some mRNAs, and tRNAs when they are encoded in the rRNA operon. Processes pre-crRNA and tracrRNA of type II CRISPR loci if present in the organism.</text>
</comment>
<dbReference type="PROSITE" id="PS50137">
    <property type="entry name" value="DS_RBD"/>
    <property type="match status" value="1"/>
</dbReference>
<evidence type="ECO:0000259" key="11">
    <source>
        <dbReference type="PROSITE" id="PS50142"/>
    </source>
</evidence>
<feature type="domain" description="DRBM" evidence="10">
    <location>
        <begin position="195"/>
        <end position="264"/>
    </location>
</feature>
<dbReference type="CDD" id="cd00593">
    <property type="entry name" value="RIBOc"/>
    <property type="match status" value="1"/>
</dbReference>
<gene>
    <name evidence="9" type="primary">rnc</name>
    <name evidence="12" type="ordered locus">Clim_0164</name>
</gene>
<dbReference type="PANTHER" id="PTHR11207">
    <property type="entry name" value="RIBONUCLEASE III"/>
    <property type="match status" value="1"/>
</dbReference>
<keyword evidence="3 9" id="KW-0698">rRNA processing</keyword>
<dbReference type="GO" id="GO:0008033">
    <property type="term" value="P:tRNA processing"/>
    <property type="evidence" value="ECO:0007669"/>
    <property type="project" value="UniProtKB-KW"/>
</dbReference>
<dbReference type="HOGENOM" id="CLU_000907_1_0_10"/>
<feature type="active site" evidence="9">
    <location>
        <position position="85"/>
    </location>
</feature>
<keyword evidence="9" id="KW-0819">tRNA processing</keyword>
<evidence type="ECO:0000256" key="4">
    <source>
        <dbReference type="ARBA" id="ARBA00022664"/>
    </source>
</evidence>
<evidence type="ECO:0000256" key="7">
    <source>
        <dbReference type="ARBA" id="ARBA00022801"/>
    </source>
</evidence>
<feature type="binding site" evidence="9">
    <location>
        <position position="81"/>
    </location>
    <ligand>
        <name>Mg(2+)</name>
        <dbReference type="ChEBI" id="CHEBI:18420"/>
    </ligand>
</feature>
<evidence type="ECO:0000313" key="13">
    <source>
        <dbReference type="Proteomes" id="UP000008841"/>
    </source>
</evidence>
<evidence type="ECO:0000256" key="3">
    <source>
        <dbReference type="ARBA" id="ARBA00022552"/>
    </source>
</evidence>
<dbReference type="SUPFAM" id="SSF69065">
    <property type="entry name" value="RNase III domain-like"/>
    <property type="match status" value="1"/>
</dbReference>
<dbReference type="Gene3D" id="1.10.1520.10">
    <property type="entry name" value="Ribonuclease III domain"/>
    <property type="match status" value="1"/>
</dbReference>
<comment type="cofactor">
    <cofactor evidence="9">
        <name>Mg(2+)</name>
        <dbReference type="ChEBI" id="CHEBI:18420"/>
    </cofactor>
</comment>
<comment type="subunit">
    <text evidence="9">Homodimer.</text>
</comment>
<organism evidence="12 13">
    <name type="scientific">Chlorobium limicola (strain DSM 245 / NBRC 103803 / 6330)</name>
    <dbReference type="NCBI Taxonomy" id="290315"/>
    <lineage>
        <taxon>Bacteria</taxon>
        <taxon>Pseudomonadati</taxon>
        <taxon>Chlorobiota</taxon>
        <taxon>Chlorobiia</taxon>
        <taxon>Chlorobiales</taxon>
        <taxon>Chlorobiaceae</taxon>
        <taxon>Chlorobium/Pelodictyon group</taxon>
        <taxon>Chlorobium</taxon>
    </lineage>
</organism>
<dbReference type="RefSeq" id="WP_012465144.1">
    <property type="nucleotide sequence ID" value="NC_010803.1"/>
</dbReference>
<dbReference type="GO" id="GO:0005737">
    <property type="term" value="C:cytoplasm"/>
    <property type="evidence" value="ECO:0007669"/>
    <property type="project" value="UniProtKB-SubCell"/>
</dbReference>
<dbReference type="CDD" id="cd10845">
    <property type="entry name" value="DSRM_RNAse_III_family"/>
    <property type="match status" value="1"/>
</dbReference>
<dbReference type="Pfam" id="PF00035">
    <property type="entry name" value="dsrm"/>
    <property type="match status" value="1"/>
</dbReference>
<keyword evidence="9" id="KW-0963">Cytoplasm</keyword>
<dbReference type="Proteomes" id="UP000008841">
    <property type="component" value="Chromosome"/>
</dbReference>
<keyword evidence="9" id="KW-0479">Metal-binding</keyword>
<dbReference type="SUPFAM" id="SSF54768">
    <property type="entry name" value="dsRNA-binding domain-like"/>
    <property type="match status" value="1"/>
</dbReference>
<evidence type="ECO:0000313" key="12">
    <source>
        <dbReference type="EMBL" id="ACD89263.1"/>
    </source>
</evidence>
<evidence type="ECO:0000259" key="10">
    <source>
        <dbReference type="PROSITE" id="PS50137"/>
    </source>
</evidence>
<name>B3EEC9_CHLL2</name>
<reference evidence="12 13" key="1">
    <citation type="submission" date="2008-05" db="EMBL/GenBank/DDBJ databases">
        <title>Complete sequence of Chlorobium limicola DSM 245.</title>
        <authorList>
            <consortium name="US DOE Joint Genome Institute"/>
            <person name="Lucas S."/>
            <person name="Copeland A."/>
            <person name="Lapidus A."/>
            <person name="Glavina del Rio T."/>
            <person name="Dalin E."/>
            <person name="Tice H."/>
            <person name="Bruce D."/>
            <person name="Goodwin L."/>
            <person name="Pitluck S."/>
            <person name="Schmutz J."/>
            <person name="Larimer F."/>
            <person name="Land M."/>
            <person name="Hauser L."/>
            <person name="Kyrpides N."/>
            <person name="Ovchinnikova G."/>
            <person name="Zhao F."/>
            <person name="Li T."/>
            <person name="Liu Z."/>
            <person name="Overmann J."/>
            <person name="Bryant D.A."/>
            <person name="Richardson P."/>
        </authorList>
    </citation>
    <scope>NUCLEOTIDE SEQUENCE [LARGE SCALE GENOMIC DNA]</scope>
    <source>
        <strain evidence="13">DSM 245 / NBRC 103803 / 6330</strain>
    </source>
</reference>
<dbReference type="AlphaFoldDB" id="B3EEC9"/>
<dbReference type="GO" id="GO:0006364">
    <property type="term" value="P:rRNA processing"/>
    <property type="evidence" value="ECO:0007669"/>
    <property type="project" value="UniProtKB-UniRule"/>
</dbReference>
<dbReference type="KEGG" id="cli:Clim_0164"/>
<keyword evidence="8 9" id="KW-0694">RNA-binding</keyword>
<dbReference type="InterPro" id="IPR000999">
    <property type="entry name" value="RNase_III_dom"/>
</dbReference>
<dbReference type="GO" id="GO:0004525">
    <property type="term" value="F:ribonuclease III activity"/>
    <property type="evidence" value="ECO:0007669"/>
    <property type="project" value="UniProtKB-UniRule"/>
</dbReference>
<dbReference type="GO" id="GO:0010468">
    <property type="term" value="P:regulation of gene expression"/>
    <property type="evidence" value="ECO:0007669"/>
    <property type="project" value="TreeGrafter"/>
</dbReference>